<organism evidence="2 3">
    <name type="scientific">Penicillium angulare</name>
    <dbReference type="NCBI Taxonomy" id="116970"/>
    <lineage>
        <taxon>Eukaryota</taxon>
        <taxon>Fungi</taxon>
        <taxon>Dikarya</taxon>
        <taxon>Ascomycota</taxon>
        <taxon>Pezizomycotina</taxon>
        <taxon>Eurotiomycetes</taxon>
        <taxon>Eurotiomycetidae</taxon>
        <taxon>Eurotiales</taxon>
        <taxon>Aspergillaceae</taxon>
        <taxon>Penicillium</taxon>
    </lineage>
</organism>
<dbReference type="SUPFAM" id="SSF46938">
    <property type="entry name" value="CRAL/TRIO N-terminal domain"/>
    <property type="match status" value="1"/>
</dbReference>
<dbReference type="Gene3D" id="3.40.525.10">
    <property type="entry name" value="CRAL-TRIO lipid binding domain"/>
    <property type="match status" value="1"/>
</dbReference>
<dbReference type="InterPro" id="IPR036273">
    <property type="entry name" value="CRAL/TRIO_N_dom_sf"/>
</dbReference>
<name>A0A9W9KSX0_9EURO</name>
<dbReference type="PROSITE" id="PS50191">
    <property type="entry name" value="CRAL_TRIO"/>
    <property type="match status" value="1"/>
</dbReference>
<dbReference type="InterPro" id="IPR051026">
    <property type="entry name" value="PI/PC_transfer"/>
</dbReference>
<dbReference type="PANTHER" id="PTHR45657:SF20">
    <property type="entry name" value="CRAL_TRIO DOMAIN PROTEIN (AFU_ORTHOLOGUE AFUA_5G00680)"/>
    <property type="match status" value="1"/>
</dbReference>
<protein>
    <recommendedName>
        <fullName evidence="1">CRAL-TRIO domain-containing protein</fullName>
    </recommendedName>
</protein>
<dbReference type="EMBL" id="JAPQKH010000001">
    <property type="protein sequence ID" value="KAJ5116915.1"/>
    <property type="molecule type" value="Genomic_DNA"/>
</dbReference>
<proteinExistence type="predicted"/>
<evidence type="ECO:0000313" key="2">
    <source>
        <dbReference type="EMBL" id="KAJ5116915.1"/>
    </source>
</evidence>
<dbReference type="AlphaFoldDB" id="A0A9W9KSX0"/>
<dbReference type="InterPro" id="IPR036865">
    <property type="entry name" value="CRAL-TRIO_dom_sf"/>
</dbReference>
<evidence type="ECO:0000313" key="3">
    <source>
        <dbReference type="Proteomes" id="UP001149165"/>
    </source>
</evidence>
<accession>A0A9W9KSX0</accession>
<comment type="caution">
    <text evidence="2">The sequence shown here is derived from an EMBL/GenBank/DDBJ whole genome shotgun (WGS) entry which is preliminary data.</text>
</comment>
<dbReference type="SUPFAM" id="SSF52087">
    <property type="entry name" value="CRAL/TRIO domain"/>
    <property type="match status" value="1"/>
</dbReference>
<dbReference type="Gene3D" id="1.10.8.20">
    <property type="entry name" value="N-terminal domain of phosphatidylinositol transfer protein sec14p"/>
    <property type="match status" value="1"/>
</dbReference>
<dbReference type="SMART" id="SM01100">
    <property type="entry name" value="CRAL_TRIO_N"/>
    <property type="match status" value="1"/>
</dbReference>
<dbReference type="SMART" id="SM00516">
    <property type="entry name" value="SEC14"/>
    <property type="match status" value="1"/>
</dbReference>
<evidence type="ECO:0000259" key="1">
    <source>
        <dbReference type="PROSITE" id="PS50191"/>
    </source>
</evidence>
<reference evidence="2" key="2">
    <citation type="journal article" date="2023" name="IMA Fungus">
        <title>Comparative genomic study of the Penicillium genus elucidates a diverse pangenome and 15 lateral gene transfer events.</title>
        <authorList>
            <person name="Petersen C."/>
            <person name="Sorensen T."/>
            <person name="Nielsen M.R."/>
            <person name="Sondergaard T.E."/>
            <person name="Sorensen J.L."/>
            <person name="Fitzpatrick D.A."/>
            <person name="Frisvad J.C."/>
            <person name="Nielsen K.L."/>
        </authorList>
    </citation>
    <scope>NUCLEOTIDE SEQUENCE</scope>
    <source>
        <strain evidence="2">IBT 30069</strain>
    </source>
</reference>
<feature type="domain" description="CRAL-TRIO" evidence="1">
    <location>
        <begin position="112"/>
        <end position="293"/>
    </location>
</feature>
<dbReference type="InterPro" id="IPR011074">
    <property type="entry name" value="CRAL/TRIO_N_dom"/>
</dbReference>
<dbReference type="Pfam" id="PF00650">
    <property type="entry name" value="CRAL_TRIO"/>
    <property type="match status" value="1"/>
</dbReference>
<sequence length="352" mass="39225">MVVVSVQSPLLSAERFVLSAEQGNQLISFTEICTKKGLLARPEGLGEDDCADGLSDPATLLRYLSARQFDSDGALKQLEDTIKFRQENQLVGLFDAIEVSDFEQARQFYPHWTGRRDKQGLPICMFDVGRLDKPALTLWEDTRNRKGWSDSTKEKPSMLQIASVFHDGLIRFVLPLCTMMTDRPNPSTAITSSTYLADASGLGLKQGWSLKTFAQEISWLLATCYPETISKVLVCNAPSYFATIWKYLKKWIDPRTAEKIVVLTNTEALSVLQEYIDIENIPKALGGEYDFTHGMLPIIDDNIRNQFNWPVPGIPLPSGPIKLSKDANGAISAVAVGEIDGVQRRETIFSQV</sequence>
<gene>
    <name evidence="2" type="ORF">N7456_001263</name>
</gene>
<dbReference type="OrthoDB" id="30289at2759"/>
<keyword evidence="3" id="KW-1185">Reference proteome</keyword>
<reference evidence="2" key="1">
    <citation type="submission" date="2022-11" db="EMBL/GenBank/DDBJ databases">
        <authorList>
            <person name="Petersen C."/>
        </authorList>
    </citation>
    <scope>NUCLEOTIDE SEQUENCE</scope>
    <source>
        <strain evidence="2">IBT 30069</strain>
    </source>
</reference>
<dbReference type="CDD" id="cd00170">
    <property type="entry name" value="SEC14"/>
    <property type="match status" value="1"/>
</dbReference>
<dbReference type="InterPro" id="IPR001251">
    <property type="entry name" value="CRAL-TRIO_dom"/>
</dbReference>
<dbReference type="PANTHER" id="PTHR45657">
    <property type="entry name" value="CRAL-TRIO DOMAIN-CONTAINING PROTEIN YKL091C-RELATED"/>
    <property type="match status" value="1"/>
</dbReference>
<dbReference type="Proteomes" id="UP001149165">
    <property type="component" value="Unassembled WGS sequence"/>
</dbReference>